<dbReference type="PANTHER" id="PTHR33677:SF5">
    <property type="entry name" value="TRANSCRIPTIONAL REPRESSOR FRMR"/>
    <property type="match status" value="1"/>
</dbReference>
<dbReference type="CDD" id="cd10155">
    <property type="entry name" value="BsYrkD-like_DUF156"/>
    <property type="match status" value="1"/>
</dbReference>
<dbReference type="RefSeq" id="WP_045807487.1">
    <property type="nucleotide sequence ID" value="NZ_BJZI01000067.1"/>
</dbReference>
<dbReference type="GO" id="GO:0045892">
    <property type="term" value="P:negative regulation of DNA-templated transcription"/>
    <property type="evidence" value="ECO:0007669"/>
    <property type="project" value="UniProtKB-ARBA"/>
</dbReference>
<dbReference type="EMBL" id="JZCR01000019">
    <property type="protein sequence ID" value="KJW12385.1"/>
    <property type="molecule type" value="Genomic_DNA"/>
</dbReference>
<organism evidence="2 3">
    <name type="scientific">Levilactobacillus spicheri</name>
    <dbReference type="NCBI Taxonomy" id="216463"/>
    <lineage>
        <taxon>Bacteria</taxon>
        <taxon>Bacillati</taxon>
        <taxon>Bacillota</taxon>
        <taxon>Bacilli</taxon>
        <taxon>Lactobacillales</taxon>
        <taxon>Lactobacillaceae</taxon>
        <taxon>Levilactobacillus</taxon>
    </lineage>
</organism>
<reference evidence="2 3" key="1">
    <citation type="submission" date="2015-03" db="EMBL/GenBank/DDBJ databases">
        <authorList>
            <person name="Zheng J."/>
            <person name="Ganezle M."/>
        </authorList>
    </citation>
    <scope>NUCLEOTIDE SEQUENCE [LARGE SCALE GENOMIC DNA]</scope>
    <source>
        <strain evidence="2 3">LP38</strain>
    </source>
</reference>
<dbReference type="PANTHER" id="PTHR33677">
    <property type="entry name" value="TRANSCRIPTIONAL REPRESSOR FRMR-RELATED"/>
    <property type="match status" value="1"/>
</dbReference>
<accession>A0A0F3RR76</accession>
<dbReference type="Gene3D" id="1.20.58.1000">
    <property type="entry name" value="Metal-sensitive repressor, helix protomer"/>
    <property type="match status" value="1"/>
</dbReference>
<dbReference type="AlphaFoldDB" id="A0A0F3RR76"/>
<dbReference type="EMBL" id="BJZI01000067">
    <property type="protein sequence ID" value="GEO67943.1"/>
    <property type="molecule type" value="Genomic_DNA"/>
</dbReference>
<dbReference type="Pfam" id="PF02583">
    <property type="entry name" value="Trns_repr_metal"/>
    <property type="match status" value="1"/>
</dbReference>
<evidence type="ECO:0000313" key="2">
    <source>
        <dbReference type="EMBL" id="KJW12385.1"/>
    </source>
</evidence>
<dbReference type="OrthoDB" id="9798732at2"/>
<gene>
    <name evidence="1" type="ORF">LSP04_23620</name>
    <name evidence="2" type="ORF">VC81_07690</name>
</gene>
<comment type="caution">
    <text evidence="2">The sequence shown here is derived from an EMBL/GenBank/DDBJ whole genome shotgun (WGS) entry which is preliminary data.</text>
</comment>
<dbReference type="InterPro" id="IPR003735">
    <property type="entry name" value="Metal_Tscrpt_repr"/>
</dbReference>
<sequence>MAQTTATKLKNRLRRTDGQLQGILKMVDEGRDCQDILTQLAAVRSGVERIMGVVVAENVKQCVDEDQLSDQQQEQLATALELVIKNH</sequence>
<evidence type="ECO:0000313" key="4">
    <source>
        <dbReference type="Proteomes" id="UP000321691"/>
    </source>
</evidence>
<keyword evidence="4" id="KW-1185">Reference proteome</keyword>
<evidence type="ECO:0000313" key="1">
    <source>
        <dbReference type="EMBL" id="GEO67943.1"/>
    </source>
</evidence>
<name>A0A0F3RR76_9LACO</name>
<dbReference type="Proteomes" id="UP000033491">
    <property type="component" value="Unassembled WGS sequence"/>
</dbReference>
<proteinExistence type="predicted"/>
<dbReference type="GO" id="GO:0003677">
    <property type="term" value="F:DNA binding"/>
    <property type="evidence" value="ECO:0007669"/>
    <property type="project" value="InterPro"/>
</dbReference>
<dbReference type="PATRIC" id="fig|216463.3.peg.649"/>
<dbReference type="GO" id="GO:0046872">
    <property type="term" value="F:metal ion binding"/>
    <property type="evidence" value="ECO:0007669"/>
    <property type="project" value="InterPro"/>
</dbReference>
<dbReference type="STRING" id="216463.VC81_07690"/>
<protein>
    <submittedName>
        <fullName evidence="2">BCR, COG1937 family protein</fullName>
    </submittedName>
</protein>
<reference evidence="1 4" key="2">
    <citation type="submission" date="2019-07" db="EMBL/GenBank/DDBJ databases">
        <title>Whole genome shotgun sequence of Lactobacillus spicheri NBRC 107155.</title>
        <authorList>
            <person name="Hosoyama A."/>
            <person name="Uohara A."/>
            <person name="Ohji S."/>
            <person name="Ichikawa N."/>
        </authorList>
    </citation>
    <scope>NUCLEOTIDE SEQUENCE [LARGE SCALE GENOMIC DNA]</scope>
    <source>
        <strain evidence="1 4">NBRC 107155</strain>
    </source>
</reference>
<dbReference type="Proteomes" id="UP000321691">
    <property type="component" value="Unassembled WGS sequence"/>
</dbReference>
<dbReference type="InterPro" id="IPR038390">
    <property type="entry name" value="Metal_Tscrpt_repr_sf"/>
</dbReference>
<evidence type="ECO:0000313" key="3">
    <source>
        <dbReference type="Proteomes" id="UP000033491"/>
    </source>
</evidence>